<dbReference type="Proteomes" id="UP001274830">
    <property type="component" value="Unassembled WGS sequence"/>
</dbReference>
<protein>
    <submittedName>
        <fullName evidence="2">Uncharacterized protein</fullName>
    </submittedName>
</protein>
<organism evidence="2 3">
    <name type="scientific">Recurvomyces mirabilis</name>
    <dbReference type="NCBI Taxonomy" id="574656"/>
    <lineage>
        <taxon>Eukaryota</taxon>
        <taxon>Fungi</taxon>
        <taxon>Dikarya</taxon>
        <taxon>Ascomycota</taxon>
        <taxon>Pezizomycotina</taxon>
        <taxon>Dothideomycetes</taxon>
        <taxon>Dothideomycetidae</taxon>
        <taxon>Mycosphaerellales</taxon>
        <taxon>Teratosphaeriaceae</taxon>
        <taxon>Recurvomyces</taxon>
    </lineage>
</organism>
<evidence type="ECO:0000256" key="1">
    <source>
        <dbReference type="SAM" id="MobiDB-lite"/>
    </source>
</evidence>
<reference evidence="2" key="1">
    <citation type="submission" date="2023-07" db="EMBL/GenBank/DDBJ databases">
        <title>Black Yeasts Isolated from many extreme environments.</title>
        <authorList>
            <person name="Coleine C."/>
            <person name="Stajich J.E."/>
            <person name="Selbmann L."/>
        </authorList>
    </citation>
    <scope>NUCLEOTIDE SEQUENCE</scope>
    <source>
        <strain evidence="2">CCFEE 5485</strain>
    </source>
</reference>
<accession>A0AAE1BZ75</accession>
<feature type="compositionally biased region" description="Basic and acidic residues" evidence="1">
    <location>
        <begin position="400"/>
        <end position="425"/>
    </location>
</feature>
<proteinExistence type="predicted"/>
<dbReference type="EMBL" id="JAUTXT010000026">
    <property type="protein sequence ID" value="KAK3673236.1"/>
    <property type="molecule type" value="Genomic_DNA"/>
</dbReference>
<feature type="compositionally biased region" description="Polar residues" evidence="1">
    <location>
        <begin position="243"/>
        <end position="258"/>
    </location>
</feature>
<comment type="caution">
    <text evidence="2">The sequence shown here is derived from an EMBL/GenBank/DDBJ whole genome shotgun (WGS) entry which is preliminary data.</text>
</comment>
<evidence type="ECO:0000313" key="2">
    <source>
        <dbReference type="EMBL" id="KAK3673236.1"/>
    </source>
</evidence>
<gene>
    <name evidence="2" type="ORF">LTR78_006781</name>
</gene>
<name>A0AAE1BZ75_9PEZI</name>
<dbReference type="AlphaFoldDB" id="A0AAE1BZ75"/>
<evidence type="ECO:0000313" key="3">
    <source>
        <dbReference type="Proteomes" id="UP001274830"/>
    </source>
</evidence>
<keyword evidence="3" id="KW-1185">Reference proteome</keyword>
<feature type="region of interest" description="Disordered" evidence="1">
    <location>
        <begin position="357"/>
        <end position="437"/>
    </location>
</feature>
<feature type="region of interest" description="Disordered" evidence="1">
    <location>
        <begin position="211"/>
        <end position="258"/>
    </location>
</feature>
<sequence>MAAIHVFDDLFLASLNSALSRADVKTAGVPAKVEASIRKVLDVRISSAGAHISPLKRESALELLRSLVKSWRTLLPENGCPTDKLSLSYTAVCASNRITWHVVQDGNDLLACLTGPLKAENGLVVPKLVVEDIIIAACRMYLILHHATPEIVEVDESQQRMQAVKLTPTLFDENASISKSVKLHQLGDPGYLPAYPTFRAPTTIRLRKLPKDGVTSSSTPQPVAISPSPPKIVMVEDTKESKTSNTPSKDTGKGNSTHATAVPWLEDELEFAITLLIVFRSTSWGQLTDTLNEHFRKRPGLLGGKVIQRGNRTRDSVRQNHAIKYVHSQLARLDEQSNPQNPAIDIDWAAEYQRMHAAESSEVESSSGEEEVKPKVKESGWLAINSSKKIDDDQDTLENGGDHDSSGGDHDALGDIDEMMRRDGLGELELTEDDFIA</sequence>